<protein>
    <recommendedName>
        <fullName evidence="11">Glutathione hydrolase proenzyme</fullName>
        <ecNumber evidence="11">2.3.2.2</ecNumber>
        <ecNumber evidence="11">3.4.19.13</ecNumber>
    </recommendedName>
    <component>
        <recommendedName>
            <fullName evidence="11">Glutathione hydrolase large chain</fullName>
        </recommendedName>
    </component>
    <component>
        <recommendedName>
            <fullName evidence="11">Glutathione hydrolase small chain</fullName>
        </recommendedName>
    </component>
</protein>
<feature type="active site" description="Nucleophile" evidence="9">
    <location>
        <position position="382"/>
    </location>
</feature>
<evidence type="ECO:0000256" key="5">
    <source>
        <dbReference type="ARBA" id="ARBA00022801"/>
    </source>
</evidence>
<evidence type="ECO:0000256" key="11">
    <source>
        <dbReference type="RuleBase" id="RU368036"/>
    </source>
</evidence>
<proteinExistence type="inferred from homology"/>
<comment type="caution">
    <text evidence="13">The sequence shown here is derived from an EMBL/GenBank/DDBJ whole genome shotgun (WGS) entry which is preliminary data.</text>
</comment>
<name>A0A917J1K4_9BACT</name>
<gene>
    <name evidence="13" type="primary">ggt</name>
    <name evidence="13" type="ORF">GCM10011379_37030</name>
</gene>
<comment type="catalytic activity">
    <reaction evidence="8 11">
        <text>an N-terminal (5-L-glutamyl)-[peptide] + an alpha-amino acid = 5-L-glutamyl amino acid + an N-terminal L-alpha-aminoacyl-[peptide]</text>
        <dbReference type="Rhea" id="RHEA:23904"/>
        <dbReference type="Rhea" id="RHEA-COMP:9780"/>
        <dbReference type="Rhea" id="RHEA-COMP:9795"/>
        <dbReference type="ChEBI" id="CHEBI:77644"/>
        <dbReference type="ChEBI" id="CHEBI:78597"/>
        <dbReference type="ChEBI" id="CHEBI:78599"/>
        <dbReference type="ChEBI" id="CHEBI:78608"/>
        <dbReference type="EC" id="2.3.2.2"/>
    </reaction>
</comment>
<evidence type="ECO:0000256" key="2">
    <source>
        <dbReference type="ARBA" id="ARBA00001089"/>
    </source>
</evidence>
<evidence type="ECO:0000256" key="7">
    <source>
        <dbReference type="ARBA" id="ARBA00023315"/>
    </source>
</evidence>
<feature type="signal peptide" evidence="12">
    <location>
        <begin position="1"/>
        <end position="17"/>
    </location>
</feature>
<feature type="binding site" evidence="10">
    <location>
        <position position="475"/>
    </location>
    <ligand>
        <name>L-glutamate</name>
        <dbReference type="ChEBI" id="CHEBI:29985"/>
    </ligand>
</feature>
<evidence type="ECO:0000313" key="13">
    <source>
        <dbReference type="EMBL" id="GGH74443.1"/>
    </source>
</evidence>
<dbReference type="GO" id="GO:0006750">
    <property type="term" value="P:glutathione biosynthetic process"/>
    <property type="evidence" value="ECO:0007669"/>
    <property type="project" value="UniProtKB-KW"/>
</dbReference>
<keyword evidence="12" id="KW-0732">Signal</keyword>
<keyword evidence="6 11" id="KW-0865">Zymogen</keyword>
<comment type="subunit">
    <text evidence="11">This enzyme consists of two polypeptide chains, which are synthesized in precursor form from a single polypeptide.</text>
</comment>
<evidence type="ECO:0000256" key="6">
    <source>
        <dbReference type="ARBA" id="ARBA00023145"/>
    </source>
</evidence>
<feature type="binding site" evidence="10">
    <location>
        <begin position="400"/>
        <end position="402"/>
    </location>
    <ligand>
        <name>L-glutamate</name>
        <dbReference type="ChEBI" id="CHEBI:29985"/>
    </ligand>
</feature>
<keyword evidence="7 11" id="KW-0012">Acyltransferase</keyword>
<evidence type="ECO:0000256" key="10">
    <source>
        <dbReference type="PIRSR" id="PIRSR600101-2"/>
    </source>
</evidence>
<dbReference type="GO" id="GO:0036374">
    <property type="term" value="F:glutathione hydrolase activity"/>
    <property type="evidence" value="ECO:0007669"/>
    <property type="project" value="UniProtKB-UniRule"/>
</dbReference>
<dbReference type="Gene3D" id="3.60.20.40">
    <property type="match status" value="1"/>
</dbReference>
<comment type="catalytic activity">
    <reaction evidence="1 11">
        <text>an S-substituted glutathione + H2O = an S-substituted L-cysteinylglycine + L-glutamate</text>
        <dbReference type="Rhea" id="RHEA:59468"/>
        <dbReference type="ChEBI" id="CHEBI:15377"/>
        <dbReference type="ChEBI" id="CHEBI:29985"/>
        <dbReference type="ChEBI" id="CHEBI:90779"/>
        <dbReference type="ChEBI" id="CHEBI:143103"/>
        <dbReference type="EC" id="3.4.19.13"/>
    </reaction>
</comment>
<dbReference type="PROSITE" id="PS00462">
    <property type="entry name" value="G_GLU_TRANSPEPTIDASE"/>
    <property type="match status" value="1"/>
</dbReference>
<dbReference type="InterPro" id="IPR029055">
    <property type="entry name" value="Ntn_hydrolases_N"/>
</dbReference>
<dbReference type="Pfam" id="PF01019">
    <property type="entry name" value="G_glu_transpept"/>
    <property type="match status" value="1"/>
</dbReference>
<keyword evidence="5 11" id="KW-0378">Hydrolase</keyword>
<reference evidence="13" key="1">
    <citation type="journal article" date="2014" name="Int. J. Syst. Evol. Microbiol.">
        <title>Complete genome sequence of Corynebacterium casei LMG S-19264T (=DSM 44701T), isolated from a smear-ripened cheese.</title>
        <authorList>
            <consortium name="US DOE Joint Genome Institute (JGI-PGF)"/>
            <person name="Walter F."/>
            <person name="Albersmeier A."/>
            <person name="Kalinowski J."/>
            <person name="Ruckert C."/>
        </authorList>
    </citation>
    <scope>NUCLEOTIDE SEQUENCE</scope>
    <source>
        <strain evidence="13">CGMCC 1.15290</strain>
    </source>
</reference>
<reference evidence="13" key="2">
    <citation type="submission" date="2020-09" db="EMBL/GenBank/DDBJ databases">
        <authorList>
            <person name="Sun Q."/>
            <person name="Zhou Y."/>
        </authorList>
    </citation>
    <scope>NUCLEOTIDE SEQUENCE</scope>
    <source>
        <strain evidence="13">CGMCC 1.15290</strain>
    </source>
</reference>
<comment type="catalytic activity">
    <reaction evidence="2 11">
        <text>glutathione + H2O = L-cysteinylglycine + L-glutamate</text>
        <dbReference type="Rhea" id="RHEA:28807"/>
        <dbReference type="ChEBI" id="CHEBI:15377"/>
        <dbReference type="ChEBI" id="CHEBI:29985"/>
        <dbReference type="ChEBI" id="CHEBI:57925"/>
        <dbReference type="ChEBI" id="CHEBI:61694"/>
        <dbReference type="EC" id="3.4.19.13"/>
    </reaction>
</comment>
<dbReference type="EMBL" id="BMIB01000004">
    <property type="protein sequence ID" value="GGH74443.1"/>
    <property type="molecule type" value="Genomic_DNA"/>
</dbReference>
<dbReference type="GO" id="GO:0103068">
    <property type="term" value="F:leukotriene C4 gamma-glutamyl transferase activity"/>
    <property type="evidence" value="ECO:0007669"/>
    <property type="project" value="UniProtKB-EC"/>
</dbReference>
<evidence type="ECO:0000313" key="14">
    <source>
        <dbReference type="Proteomes" id="UP000627292"/>
    </source>
</evidence>
<feature type="binding site" evidence="10">
    <location>
        <begin position="453"/>
        <end position="454"/>
    </location>
    <ligand>
        <name>L-glutamate</name>
        <dbReference type="ChEBI" id="CHEBI:29985"/>
    </ligand>
</feature>
<dbReference type="PRINTS" id="PR01210">
    <property type="entry name" value="GGTRANSPTASE"/>
</dbReference>
<dbReference type="InterPro" id="IPR051792">
    <property type="entry name" value="GGT_bact"/>
</dbReference>
<dbReference type="PANTHER" id="PTHR43199:SF1">
    <property type="entry name" value="GLUTATHIONE HYDROLASE PROENZYME"/>
    <property type="match status" value="1"/>
</dbReference>
<accession>A0A917J1K4</accession>
<keyword evidence="14" id="KW-1185">Reference proteome</keyword>
<dbReference type="EC" id="3.4.19.13" evidence="11"/>
<dbReference type="SUPFAM" id="SSF56235">
    <property type="entry name" value="N-terminal nucleophile aminohydrolases (Ntn hydrolases)"/>
    <property type="match status" value="1"/>
</dbReference>
<keyword evidence="4 11" id="KW-0808">Transferase</keyword>
<evidence type="ECO:0000256" key="12">
    <source>
        <dbReference type="SAM" id="SignalP"/>
    </source>
</evidence>
<feature type="binding site" evidence="10">
    <location>
        <position position="424"/>
    </location>
    <ligand>
        <name>L-glutamate</name>
        <dbReference type="ChEBI" id="CHEBI:29985"/>
    </ligand>
</feature>
<dbReference type="Proteomes" id="UP000627292">
    <property type="component" value="Unassembled WGS sequence"/>
</dbReference>
<dbReference type="InterPro" id="IPR043138">
    <property type="entry name" value="GGT_lsub"/>
</dbReference>
<dbReference type="InterPro" id="IPR000101">
    <property type="entry name" value="GGT_peptidase"/>
</dbReference>
<dbReference type="AlphaFoldDB" id="A0A917J1K4"/>
<dbReference type="GO" id="GO:0006751">
    <property type="term" value="P:glutathione catabolic process"/>
    <property type="evidence" value="ECO:0007669"/>
    <property type="project" value="UniProtKB-UniRule"/>
</dbReference>
<dbReference type="Gene3D" id="1.10.246.130">
    <property type="match status" value="1"/>
</dbReference>
<evidence type="ECO:0000256" key="1">
    <source>
        <dbReference type="ARBA" id="ARBA00001049"/>
    </source>
</evidence>
<evidence type="ECO:0000256" key="3">
    <source>
        <dbReference type="ARBA" id="ARBA00009381"/>
    </source>
</evidence>
<comment type="pathway">
    <text evidence="11">Sulfur metabolism; glutathione metabolism.</text>
</comment>
<dbReference type="InterPro" id="IPR055262">
    <property type="entry name" value="GGT_CS"/>
</dbReference>
<dbReference type="NCBIfam" id="TIGR00066">
    <property type="entry name" value="g_glut_trans"/>
    <property type="match status" value="1"/>
</dbReference>
<evidence type="ECO:0000256" key="9">
    <source>
        <dbReference type="PIRSR" id="PIRSR600101-1"/>
    </source>
</evidence>
<organism evidence="13 14">
    <name type="scientific">Filimonas zeae</name>
    <dbReference type="NCBI Taxonomy" id="1737353"/>
    <lineage>
        <taxon>Bacteria</taxon>
        <taxon>Pseudomonadati</taxon>
        <taxon>Bacteroidota</taxon>
        <taxon>Chitinophagia</taxon>
        <taxon>Chitinophagales</taxon>
        <taxon>Chitinophagaceae</taxon>
        <taxon>Filimonas</taxon>
    </lineage>
</organism>
<dbReference type="RefSeq" id="WP_188955094.1">
    <property type="nucleotide sequence ID" value="NZ_BMIB01000004.1"/>
</dbReference>
<dbReference type="InterPro" id="IPR043137">
    <property type="entry name" value="GGT_ssub_C"/>
</dbReference>
<dbReference type="PANTHER" id="PTHR43199">
    <property type="entry name" value="GLUTATHIONE HYDROLASE"/>
    <property type="match status" value="1"/>
</dbReference>
<keyword evidence="11" id="KW-0317">Glutathione biosynthesis</keyword>
<dbReference type="EC" id="2.3.2.2" evidence="11"/>
<feature type="binding site" evidence="10">
    <location>
        <position position="110"/>
    </location>
    <ligand>
        <name>L-glutamate</name>
        <dbReference type="ChEBI" id="CHEBI:29985"/>
    </ligand>
</feature>
<comment type="PTM">
    <text evidence="11">Cleaved by autocatalysis into a large and a small subunit.</text>
</comment>
<sequence>MNSISYFLGGIFLTLWAADVRAQTSKAPFNPYHYTITKNGQFNKAAVASGHPLASEAGVYVMRQGGNAFDAAIATQLVLAVVYPGAGNLGGGGFLIARKTDGKLVGLDYREAAPAAAHRNMYLNTAGNAQTQLSQNGRMAAGIPGTVAGLFATAQHARLPVARLIQPAIDLAEQGFVITAKEAAALNSHKNDFIQYNSVPPVFVKATAWKAGDTLVQKELAATLRRIQQQGAPGFYEGETAALLVAEMQKGNGIITLEDLRHYTVKERTPLEFDYKGHHVIGFPPPSSGGIILWQVMKMIEQYPLAQYGFQSAQAVQLMIEAERRAFADRAAHMGDPDFYKVPVQALTSSTYLQQRMSSFTPGKATRSSAITESRFTESEETTHISIYDAEGNMVSVTTTLNGSYGSKTVVAGAGFLLNNEMDDFSIKPGVPNKYGAVGGEANAIQPGKRMLSSMCPVLVTRHNKPYIIAGTPGGTTIPTSVFQTLVNMIDFRMSAADAVNKPKFHHQWLPDEVYVEKSFSPIVKQQLEKMGYTVTERAAIGRTEVICTNGKQITAAADSRGDDSIAGF</sequence>
<evidence type="ECO:0000256" key="4">
    <source>
        <dbReference type="ARBA" id="ARBA00022679"/>
    </source>
</evidence>
<feature type="chain" id="PRO_5036673477" description="Glutathione hydrolase proenzyme" evidence="12">
    <location>
        <begin position="18"/>
        <end position="569"/>
    </location>
</feature>
<evidence type="ECO:0000256" key="8">
    <source>
        <dbReference type="ARBA" id="ARBA00047417"/>
    </source>
</evidence>
<comment type="similarity">
    <text evidence="3 11">Belongs to the gamma-glutamyltransferase family.</text>
</comment>